<evidence type="ECO:0000256" key="2">
    <source>
        <dbReference type="ARBA" id="ARBA00022737"/>
    </source>
</evidence>
<dbReference type="InterPro" id="IPR001451">
    <property type="entry name" value="Hexapep"/>
</dbReference>
<dbReference type="InterPro" id="IPR018357">
    <property type="entry name" value="Hexapep_transf_CS"/>
</dbReference>
<comment type="caution">
    <text evidence="3">The sequence shown here is derived from an EMBL/GenBank/DDBJ whole genome shotgun (WGS) entry which is preliminary data.</text>
</comment>
<dbReference type="Proteomes" id="UP000051820">
    <property type="component" value="Unassembled WGS sequence"/>
</dbReference>
<dbReference type="STRING" id="1423807.FD16_GL000607"/>
<protein>
    <submittedName>
        <fullName evidence="3">Galactoside O-acetyltransferase</fullName>
    </submittedName>
</protein>
<evidence type="ECO:0000313" key="3">
    <source>
        <dbReference type="EMBL" id="KRM11689.1"/>
    </source>
</evidence>
<dbReference type="GO" id="GO:0016740">
    <property type="term" value="F:transferase activity"/>
    <property type="evidence" value="ECO:0007669"/>
    <property type="project" value="UniProtKB-KW"/>
</dbReference>
<evidence type="ECO:0000256" key="1">
    <source>
        <dbReference type="ARBA" id="ARBA00022679"/>
    </source>
</evidence>
<dbReference type="PATRIC" id="fig|1423807.3.peg.616"/>
<keyword evidence="1 3" id="KW-0808">Transferase</keyword>
<name>A0A0R1W7V2_9LACO</name>
<reference evidence="3 4" key="1">
    <citation type="journal article" date="2015" name="Genome Announc.">
        <title>Expanding the biotechnology potential of lactobacilli through comparative genomics of 213 strains and associated genera.</title>
        <authorList>
            <person name="Sun Z."/>
            <person name="Harris H.M."/>
            <person name="McCann A."/>
            <person name="Guo C."/>
            <person name="Argimon S."/>
            <person name="Zhang W."/>
            <person name="Yang X."/>
            <person name="Jeffery I.B."/>
            <person name="Cooney J.C."/>
            <person name="Kagawa T.F."/>
            <person name="Liu W."/>
            <person name="Song Y."/>
            <person name="Salvetti E."/>
            <person name="Wrobel A."/>
            <person name="Rasinkangas P."/>
            <person name="Parkhill J."/>
            <person name="Rea M.C."/>
            <person name="O'Sullivan O."/>
            <person name="Ritari J."/>
            <person name="Douillard F.P."/>
            <person name="Paul Ross R."/>
            <person name="Yang R."/>
            <person name="Briner A.E."/>
            <person name="Felis G.E."/>
            <person name="de Vos W.M."/>
            <person name="Barrangou R."/>
            <person name="Klaenhammer T.R."/>
            <person name="Caufield P.W."/>
            <person name="Cui Y."/>
            <person name="Zhang H."/>
            <person name="O'Toole P.W."/>
        </authorList>
    </citation>
    <scope>NUCLEOTIDE SEQUENCE [LARGE SCALE GENOMIC DNA]</scope>
    <source>
        <strain evidence="3 4">DSM 5007</strain>
    </source>
</reference>
<evidence type="ECO:0000313" key="4">
    <source>
        <dbReference type="Proteomes" id="UP000051820"/>
    </source>
</evidence>
<sequence length="179" mass="19539">MINLNNFDKLLKINCFSTDQDARDLAAEVLESNFNCEINCVEIDPSVKFAHHAKGCTIAASKIDADTVIFQNVTIGANQTYNKVTSQWEGLGNPVIGKNVVIADGAKVVGPIIIGDNTVIGAGSVITKDIPANSIAFGVNHFKPKDDHYSPVFYKQMPQPSEIIDACQKVIQRYQQTDK</sequence>
<keyword evidence="2" id="KW-0677">Repeat</keyword>
<accession>A0A0R1W7V2</accession>
<organism evidence="3 4">
    <name type="scientific">Paucilactobacillus suebicus DSM 5007 = KCTC 3549</name>
    <dbReference type="NCBI Taxonomy" id="1423807"/>
    <lineage>
        <taxon>Bacteria</taxon>
        <taxon>Bacillati</taxon>
        <taxon>Bacillota</taxon>
        <taxon>Bacilli</taxon>
        <taxon>Lactobacillales</taxon>
        <taxon>Lactobacillaceae</taxon>
        <taxon>Paucilactobacillus</taxon>
    </lineage>
</organism>
<dbReference type="PANTHER" id="PTHR42811">
    <property type="entry name" value="SERINE ACETYLTRANSFERASE"/>
    <property type="match status" value="1"/>
</dbReference>
<dbReference type="AlphaFoldDB" id="A0A0R1W7V2"/>
<gene>
    <name evidence="3" type="ORF">FD16_GL000607</name>
</gene>
<dbReference type="SUPFAM" id="SSF51161">
    <property type="entry name" value="Trimeric LpxA-like enzymes"/>
    <property type="match status" value="1"/>
</dbReference>
<dbReference type="Pfam" id="PF00132">
    <property type="entry name" value="Hexapep"/>
    <property type="match status" value="1"/>
</dbReference>
<dbReference type="PROSITE" id="PS00101">
    <property type="entry name" value="HEXAPEP_TRANSFERASES"/>
    <property type="match status" value="1"/>
</dbReference>
<dbReference type="eggNOG" id="COG1045">
    <property type="taxonomic scope" value="Bacteria"/>
</dbReference>
<keyword evidence="4" id="KW-1185">Reference proteome</keyword>
<dbReference type="EMBL" id="AZGF01000016">
    <property type="protein sequence ID" value="KRM11689.1"/>
    <property type="molecule type" value="Genomic_DNA"/>
</dbReference>
<dbReference type="Gene3D" id="2.160.10.10">
    <property type="entry name" value="Hexapeptide repeat proteins"/>
    <property type="match status" value="1"/>
</dbReference>
<dbReference type="InterPro" id="IPR011004">
    <property type="entry name" value="Trimer_LpxA-like_sf"/>
</dbReference>
<proteinExistence type="predicted"/>